<gene>
    <name evidence="3" type="ORF">PAXRUDRAFT_156239</name>
    <name evidence="2" type="ORF">PAXRUDRAFT_161487</name>
</gene>
<reference evidence="3 4" key="1">
    <citation type="submission" date="2014-04" db="EMBL/GenBank/DDBJ databases">
        <authorList>
            <consortium name="DOE Joint Genome Institute"/>
            <person name="Kuo A."/>
            <person name="Kohler A."/>
            <person name="Jargeat P."/>
            <person name="Nagy L.G."/>
            <person name="Floudas D."/>
            <person name="Copeland A."/>
            <person name="Barry K.W."/>
            <person name="Cichocki N."/>
            <person name="Veneault-Fourrey C."/>
            <person name="LaButti K."/>
            <person name="Lindquist E.A."/>
            <person name="Lipzen A."/>
            <person name="Lundell T."/>
            <person name="Morin E."/>
            <person name="Murat C."/>
            <person name="Sun H."/>
            <person name="Tunlid A."/>
            <person name="Henrissat B."/>
            <person name="Grigoriev I.V."/>
            <person name="Hibbett D.S."/>
            <person name="Martin F."/>
            <person name="Nordberg H.P."/>
            <person name="Cantor M.N."/>
            <person name="Hua S.X."/>
        </authorList>
    </citation>
    <scope>NUCLEOTIDE SEQUENCE [LARGE SCALE GENOMIC DNA]</scope>
    <source>
        <strain evidence="3 4">Ve08.2h10</strain>
    </source>
</reference>
<keyword evidence="4" id="KW-1185">Reference proteome</keyword>
<accession>A0A0D0DIK0</accession>
<dbReference type="HOGENOM" id="CLU_037450_0_0_1"/>
<dbReference type="EMBL" id="KN826301">
    <property type="protein sequence ID" value="KIK79353.1"/>
    <property type="molecule type" value="Genomic_DNA"/>
</dbReference>
<organism evidence="3 4">
    <name type="scientific">Paxillus rubicundulus Ve08.2h10</name>
    <dbReference type="NCBI Taxonomy" id="930991"/>
    <lineage>
        <taxon>Eukaryota</taxon>
        <taxon>Fungi</taxon>
        <taxon>Dikarya</taxon>
        <taxon>Basidiomycota</taxon>
        <taxon>Agaricomycotina</taxon>
        <taxon>Agaricomycetes</taxon>
        <taxon>Agaricomycetidae</taxon>
        <taxon>Boletales</taxon>
        <taxon>Paxilineae</taxon>
        <taxon>Paxillaceae</taxon>
        <taxon>Paxillus</taxon>
    </lineage>
</organism>
<name>A0A0D0DIK0_9AGAM</name>
<dbReference type="STRING" id="930991.A0A0D0DIK0"/>
<sequence>MLTVLTVLQYCHGTTSRVQCMVCPKRKGSFRTMESRHISAHVNTDIHIRHAGRKRSGQTSLSRPRFDTPKITQGVPSGAKAAPIPNIPSSSGLDVVTEDADMGDSGALTAAGCGDGNQVLPGSFGYESDQSPDDEELPISQLWDGGINSRVFQIGGGIGDIFDLIQAELANKDVLPIASAVPVNEALHPDKYEDDFGIEIQDGVPFMHEVKNNSDVPVDSPYYPWPSKSHFITALLFGSARLPFSDAQKRAILSWAKELNAQDVPSLYAVKKCHEDVSKLVGDPTEMVKSKSGNVFYINDISKAIAMDYANPLTRFAMQDYPEDAGPGMSQVFHGDKMRVEVPSPPAARANGKIFFVNELLQDFAGNYFVPERFFYASDVPPDQNKHLSHEREVLASGRTVERTDAGFIVSDTQTTVHVSTFQRTFQDISECPKELACGLTESSKKFAKLEPHPLRAKASGRMVYTVPLIIFMDDVSGNVSKQWNKHHAVYMSNASLPREMLEKEFCVRFVTASPHAAPMELMRAMKESIW</sequence>
<dbReference type="EMBL" id="KN825810">
    <property type="protein sequence ID" value="KIK81374.1"/>
    <property type="molecule type" value="Genomic_DNA"/>
</dbReference>
<dbReference type="OrthoDB" id="2689033at2759"/>
<evidence type="ECO:0000313" key="4">
    <source>
        <dbReference type="Proteomes" id="UP000054538"/>
    </source>
</evidence>
<reference evidence="4" key="2">
    <citation type="submission" date="2015-01" db="EMBL/GenBank/DDBJ databases">
        <title>Evolutionary Origins and Diversification of the Mycorrhizal Mutualists.</title>
        <authorList>
            <consortium name="DOE Joint Genome Institute"/>
            <consortium name="Mycorrhizal Genomics Consortium"/>
            <person name="Kohler A."/>
            <person name="Kuo A."/>
            <person name="Nagy L.G."/>
            <person name="Floudas D."/>
            <person name="Copeland A."/>
            <person name="Barry K.W."/>
            <person name="Cichocki N."/>
            <person name="Veneault-Fourrey C."/>
            <person name="LaButti K."/>
            <person name="Lindquist E.A."/>
            <person name="Lipzen A."/>
            <person name="Lundell T."/>
            <person name="Morin E."/>
            <person name="Murat C."/>
            <person name="Riley R."/>
            <person name="Ohm R."/>
            <person name="Sun H."/>
            <person name="Tunlid A."/>
            <person name="Henrissat B."/>
            <person name="Grigoriev I.V."/>
            <person name="Hibbett D.S."/>
            <person name="Martin F."/>
        </authorList>
    </citation>
    <scope>NUCLEOTIDE SEQUENCE [LARGE SCALE GENOMIC DNA]</scope>
    <source>
        <strain evidence="4">Ve08.2h10</strain>
    </source>
</reference>
<evidence type="ECO:0000313" key="3">
    <source>
        <dbReference type="EMBL" id="KIK81374.1"/>
    </source>
</evidence>
<reference evidence="3" key="3">
    <citation type="submission" date="2015-02" db="EMBL/GenBank/DDBJ databases">
        <title>Evolutionary Origins and Diversification of the Mycorrhizal Mutualists.</title>
        <authorList>
            <consortium name="DOE Joint Genome Institute"/>
            <consortium name="Mycorrhizal Genomics Consortium"/>
            <person name="Kohler A."/>
            <person name="Kuo A."/>
            <person name="Nagy L.G."/>
            <person name="Floudas D."/>
            <person name="Copeland A."/>
            <person name="Barry K.W."/>
            <person name="Cichocki N."/>
            <person name="Veneault-Fourrey C."/>
            <person name="LaButti K."/>
            <person name="Lindquist E.A."/>
            <person name="Lipzen A."/>
            <person name="Lundell T."/>
            <person name="Morin E."/>
            <person name="Murat C."/>
            <person name="Riley R."/>
            <person name="Ohm R."/>
            <person name="Sun H."/>
            <person name="Tunlid A."/>
            <person name="Henrissat B."/>
            <person name="Grigoriev I.V."/>
            <person name="Hibbett D.S."/>
            <person name="Martin F."/>
        </authorList>
    </citation>
    <scope>NUCLEOTIDE SEQUENCE</scope>
    <source>
        <strain evidence="3 4">Ve08.2h10</strain>
    </source>
</reference>
<dbReference type="Proteomes" id="UP000054538">
    <property type="component" value="Unassembled WGS sequence"/>
</dbReference>
<dbReference type="AlphaFoldDB" id="A0A0D0DIK0"/>
<evidence type="ECO:0000313" key="2">
    <source>
        <dbReference type="EMBL" id="KIK79353.1"/>
    </source>
</evidence>
<evidence type="ECO:0000256" key="1">
    <source>
        <dbReference type="SAM" id="MobiDB-lite"/>
    </source>
</evidence>
<feature type="region of interest" description="Disordered" evidence="1">
    <location>
        <begin position="51"/>
        <end position="90"/>
    </location>
</feature>
<protein>
    <submittedName>
        <fullName evidence="3">Uncharacterized protein</fullName>
    </submittedName>
</protein>
<proteinExistence type="predicted"/>